<gene>
    <name evidence="6" type="ORF">H2200_000110</name>
</gene>
<proteinExistence type="predicted"/>
<name>A0AA39CQ05_9EURO</name>
<dbReference type="InterPro" id="IPR036259">
    <property type="entry name" value="MFS_trans_sf"/>
</dbReference>
<dbReference type="Proteomes" id="UP001172673">
    <property type="component" value="Unassembled WGS sequence"/>
</dbReference>
<reference evidence="6" key="1">
    <citation type="submission" date="2022-10" db="EMBL/GenBank/DDBJ databases">
        <title>Culturing micro-colonial fungi from biological soil crusts in the Mojave desert and describing Neophaeococcomyces mojavensis, and introducing the new genera and species Taxawa tesnikishii.</title>
        <authorList>
            <person name="Kurbessoian T."/>
            <person name="Stajich J.E."/>
        </authorList>
    </citation>
    <scope>NUCLEOTIDE SEQUENCE</scope>
    <source>
        <strain evidence="6">TK_41</strain>
    </source>
</reference>
<evidence type="ECO:0000313" key="6">
    <source>
        <dbReference type="EMBL" id="KAJ9616392.1"/>
    </source>
</evidence>
<dbReference type="Pfam" id="PF00083">
    <property type="entry name" value="Sugar_tr"/>
    <property type="match status" value="1"/>
</dbReference>
<dbReference type="Gene3D" id="1.20.1250.20">
    <property type="entry name" value="MFS general substrate transporter like domains"/>
    <property type="match status" value="1"/>
</dbReference>
<feature type="transmembrane region" description="Helical" evidence="5">
    <location>
        <begin position="12"/>
        <end position="28"/>
    </location>
</feature>
<protein>
    <submittedName>
        <fullName evidence="6">Uncharacterized protein</fullName>
    </submittedName>
</protein>
<dbReference type="EMBL" id="JAPDRK010000001">
    <property type="protein sequence ID" value="KAJ9616392.1"/>
    <property type="molecule type" value="Genomic_DNA"/>
</dbReference>
<comment type="subcellular location">
    <subcellularLocation>
        <location evidence="1">Membrane</location>
    </subcellularLocation>
</comment>
<keyword evidence="4 5" id="KW-0472">Membrane</keyword>
<evidence type="ECO:0000256" key="1">
    <source>
        <dbReference type="ARBA" id="ARBA00004370"/>
    </source>
</evidence>
<comment type="caution">
    <text evidence="6">The sequence shown here is derived from an EMBL/GenBank/DDBJ whole genome shotgun (WGS) entry which is preliminary data.</text>
</comment>
<sequence length="94" mass="10767">MFQALGENGFYIHAVFNIVAIVIVYCFYPETSCRTLEEIDLLFASKTPFVWETEKKFQELKLQHSELVHGGPHLAKAVHSGIEEVETLPKENKM</sequence>
<evidence type="ECO:0000256" key="5">
    <source>
        <dbReference type="SAM" id="Phobius"/>
    </source>
</evidence>
<evidence type="ECO:0000256" key="2">
    <source>
        <dbReference type="ARBA" id="ARBA00022692"/>
    </source>
</evidence>
<keyword evidence="3 5" id="KW-1133">Transmembrane helix</keyword>
<keyword evidence="2 5" id="KW-0812">Transmembrane</keyword>
<organism evidence="6 7">
    <name type="scientific">Cladophialophora chaetospira</name>
    <dbReference type="NCBI Taxonomy" id="386627"/>
    <lineage>
        <taxon>Eukaryota</taxon>
        <taxon>Fungi</taxon>
        <taxon>Dikarya</taxon>
        <taxon>Ascomycota</taxon>
        <taxon>Pezizomycotina</taxon>
        <taxon>Eurotiomycetes</taxon>
        <taxon>Chaetothyriomycetidae</taxon>
        <taxon>Chaetothyriales</taxon>
        <taxon>Herpotrichiellaceae</taxon>
        <taxon>Cladophialophora</taxon>
    </lineage>
</organism>
<evidence type="ECO:0000256" key="3">
    <source>
        <dbReference type="ARBA" id="ARBA00022989"/>
    </source>
</evidence>
<dbReference type="AlphaFoldDB" id="A0AA39CQ05"/>
<dbReference type="GO" id="GO:0022857">
    <property type="term" value="F:transmembrane transporter activity"/>
    <property type="evidence" value="ECO:0007669"/>
    <property type="project" value="InterPro"/>
</dbReference>
<keyword evidence="7" id="KW-1185">Reference proteome</keyword>
<accession>A0AA39CQ05</accession>
<dbReference type="GO" id="GO:0016020">
    <property type="term" value="C:membrane"/>
    <property type="evidence" value="ECO:0007669"/>
    <property type="project" value="UniProtKB-SubCell"/>
</dbReference>
<dbReference type="InterPro" id="IPR005828">
    <property type="entry name" value="MFS_sugar_transport-like"/>
</dbReference>
<evidence type="ECO:0000313" key="7">
    <source>
        <dbReference type="Proteomes" id="UP001172673"/>
    </source>
</evidence>
<evidence type="ECO:0000256" key="4">
    <source>
        <dbReference type="ARBA" id="ARBA00023136"/>
    </source>
</evidence>